<dbReference type="OrthoDB" id="2281895at2759"/>
<evidence type="ECO:0000313" key="3">
    <source>
        <dbReference type="Proteomes" id="UP000248961"/>
    </source>
</evidence>
<accession>A0A395HZF9</accession>
<dbReference type="GO" id="GO:0006396">
    <property type="term" value="P:RNA processing"/>
    <property type="evidence" value="ECO:0007669"/>
    <property type="project" value="InterPro"/>
</dbReference>
<dbReference type="InterPro" id="IPR000999">
    <property type="entry name" value="RNase_III_dom"/>
</dbReference>
<dbReference type="GO" id="GO:0003735">
    <property type="term" value="F:structural constituent of ribosome"/>
    <property type="evidence" value="ECO:0007669"/>
    <property type="project" value="InterPro"/>
</dbReference>
<protein>
    <submittedName>
        <fullName evidence="2">RNase III domain protein</fullName>
    </submittedName>
</protein>
<dbReference type="PANTHER" id="PTHR28160:SF1">
    <property type="entry name" value="LARGE RIBOSOMAL SUBUNIT PROTEIN ML57"/>
    <property type="match status" value="1"/>
</dbReference>
<dbReference type="GO" id="GO:0032543">
    <property type="term" value="P:mitochondrial translation"/>
    <property type="evidence" value="ECO:0007669"/>
    <property type="project" value="InterPro"/>
</dbReference>
<dbReference type="STRING" id="1450537.A0A395HZF9"/>
<dbReference type="CDD" id="cd00593">
    <property type="entry name" value="RIBOc"/>
    <property type="match status" value="1"/>
</dbReference>
<dbReference type="FunFam" id="1.10.1520.10:FF:000018">
    <property type="entry name" value="RNase III domain protein"/>
    <property type="match status" value="1"/>
</dbReference>
<gene>
    <name evidence="2" type="ORF">BO97DRAFT_405345</name>
</gene>
<dbReference type="VEuPathDB" id="FungiDB:BO97DRAFT_405345"/>
<dbReference type="Gene3D" id="1.10.1520.10">
    <property type="entry name" value="Ribonuclease III domain"/>
    <property type="match status" value="1"/>
</dbReference>
<evidence type="ECO:0000259" key="1">
    <source>
        <dbReference type="Pfam" id="PF14622"/>
    </source>
</evidence>
<dbReference type="InterPro" id="IPR036389">
    <property type="entry name" value="RNase_III_sf"/>
</dbReference>
<reference evidence="2 3" key="1">
    <citation type="submission" date="2018-02" db="EMBL/GenBank/DDBJ databases">
        <title>The genomes of Aspergillus section Nigri reveals drivers in fungal speciation.</title>
        <authorList>
            <consortium name="DOE Joint Genome Institute"/>
            <person name="Vesth T.C."/>
            <person name="Nybo J."/>
            <person name="Theobald S."/>
            <person name="Brandl J."/>
            <person name="Frisvad J.C."/>
            <person name="Nielsen K.F."/>
            <person name="Lyhne E.K."/>
            <person name="Kogle M.E."/>
            <person name="Kuo A."/>
            <person name="Riley R."/>
            <person name="Clum A."/>
            <person name="Nolan M."/>
            <person name="Lipzen A."/>
            <person name="Salamov A."/>
            <person name="Henrissat B."/>
            <person name="Wiebenga A."/>
            <person name="De vries R.P."/>
            <person name="Grigoriev I.V."/>
            <person name="Mortensen U.H."/>
            <person name="Andersen M.R."/>
            <person name="Baker S.E."/>
        </authorList>
    </citation>
    <scope>NUCLEOTIDE SEQUENCE [LARGE SCALE GENOMIC DNA]</scope>
    <source>
        <strain evidence="2 3">CBS 101889</strain>
    </source>
</reference>
<dbReference type="InterPro" id="IPR040030">
    <property type="entry name" value="Ribosomal_mL57"/>
</dbReference>
<evidence type="ECO:0000313" key="2">
    <source>
        <dbReference type="EMBL" id="RAL12773.1"/>
    </source>
</evidence>
<name>A0A395HZF9_ASPHC</name>
<organism evidence="2 3">
    <name type="scientific">Aspergillus homomorphus (strain CBS 101889)</name>
    <dbReference type="NCBI Taxonomy" id="1450537"/>
    <lineage>
        <taxon>Eukaryota</taxon>
        <taxon>Fungi</taxon>
        <taxon>Dikarya</taxon>
        <taxon>Ascomycota</taxon>
        <taxon>Pezizomycotina</taxon>
        <taxon>Eurotiomycetes</taxon>
        <taxon>Eurotiomycetidae</taxon>
        <taxon>Eurotiales</taxon>
        <taxon>Aspergillaceae</taxon>
        <taxon>Aspergillus</taxon>
        <taxon>Aspergillus subgen. Circumdati</taxon>
    </lineage>
</organism>
<dbReference type="SUPFAM" id="SSF69065">
    <property type="entry name" value="RNase III domain-like"/>
    <property type="match status" value="1"/>
</dbReference>
<dbReference type="AlphaFoldDB" id="A0A395HZF9"/>
<dbReference type="Pfam" id="PF14622">
    <property type="entry name" value="Ribonucleas_3_3"/>
    <property type="match status" value="1"/>
</dbReference>
<dbReference type="GeneID" id="37199454"/>
<dbReference type="GO" id="GO:0004525">
    <property type="term" value="F:ribonuclease III activity"/>
    <property type="evidence" value="ECO:0007669"/>
    <property type="project" value="InterPro"/>
</dbReference>
<keyword evidence="3" id="KW-1185">Reference proteome</keyword>
<feature type="domain" description="RNase III" evidence="1">
    <location>
        <begin position="101"/>
        <end position="247"/>
    </location>
</feature>
<dbReference type="PANTHER" id="PTHR28160">
    <property type="entry name" value="54S RIBOSOMAL PROTEIN L15, MITOCHONDRIAL"/>
    <property type="match status" value="1"/>
</dbReference>
<dbReference type="Proteomes" id="UP000248961">
    <property type="component" value="Unassembled WGS sequence"/>
</dbReference>
<proteinExistence type="predicted"/>
<dbReference type="EMBL" id="KZ824282">
    <property type="protein sequence ID" value="RAL12773.1"/>
    <property type="molecule type" value="Genomic_DNA"/>
</dbReference>
<sequence length="251" mass="27897">MASKLSTRAVTTLSGPACRTVVRSSAIESALLPRRALSTSTEEAPVDNRPRWSYTPERAKAPFSLRLDSKRPPFSVNSDPKILDQFYIRLLGPDGDKVLSDEVKWLAVTHKSFDQGRRGYNDRIAFLGKRIVKLQASLALVGHSAAPPSRDAFGRKPFRHPALEGLNNLSFNTKNFMTHKSKLADLAQKYQLQKVLRWAPRMPLNLESSGLELILAHTMYAIVGAIALEKGGNVANQVARERILKPLGFRI</sequence>
<dbReference type="RefSeq" id="XP_025551927.1">
    <property type="nucleotide sequence ID" value="XM_025695165.1"/>
</dbReference>
<dbReference type="GO" id="GO:0005762">
    <property type="term" value="C:mitochondrial large ribosomal subunit"/>
    <property type="evidence" value="ECO:0007669"/>
    <property type="project" value="InterPro"/>
</dbReference>